<dbReference type="CDD" id="cd08026">
    <property type="entry name" value="DUF326"/>
    <property type="match status" value="1"/>
</dbReference>
<protein>
    <submittedName>
        <fullName evidence="1">Ferredoxin</fullName>
    </submittedName>
</protein>
<reference evidence="1" key="2">
    <citation type="submission" date="2020-09" db="EMBL/GenBank/DDBJ databases">
        <authorList>
            <person name="Sun Q."/>
            <person name="Kim S."/>
        </authorList>
    </citation>
    <scope>NUCLEOTIDE SEQUENCE</scope>
    <source>
        <strain evidence="1">KCTC 32020</strain>
    </source>
</reference>
<dbReference type="EMBL" id="BNCF01000010">
    <property type="protein sequence ID" value="GHE36844.1"/>
    <property type="molecule type" value="Genomic_DNA"/>
</dbReference>
<dbReference type="OrthoDB" id="5396211at2"/>
<dbReference type="PANTHER" id="PTHR37310">
    <property type="entry name" value="CYTOPLASMIC PROTEIN-RELATED"/>
    <property type="match status" value="1"/>
</dbReference>
<dbReference type="RefSeq" id="WP_146474491.1">
    <property type="nucleotide sequence ID" value="NZ_BNCF01000010.1"/>
</dbReference>
<sequence length="118" mass="12692">MTHHTAEHRSAEMNECIQHCMECAAVCTETLSHCLSKGGRHAAPEHIALLATCAEICTVSAHTMLRGSEVHGITCGACAEICRRCADSCAAFGDDEAMRRCAEACRHCAQSCHRMAAM</sequence>
<gene>
    <name evidence="1" type="ORF">GCM10007167_18730</name>
</gene>
<dbReference type="Proteomes" id="UP000636453">
    <property type="component" value="Unassembled WGS sequence"/>
</dbReference>
<dbReference type="InterPro" id="IPR005560">
    <property type="entry name" value="Csp_YhjQ"/>
</dbReference>
<reference evidence="1" key="1">
    <citation type="journal article" date="2014" name="Int. J. Syst. Evol. Microbiol.">
        <title>Complete genome sequence of Corynebacterium casei LMG S-19264T (=DSM 44701T), isolated from a smear-ripened cheese.</title>
        <authorList>
            <consortium name="US DOE Joint Genome Institute (JGI-PGF)"/>
            <person name="Walter F."/>
            <person name="Albersmeier A."/>
            <person name="Kalinowski J."/>
            <person name="Ruckert C."/>
        </authorList>
    </citation>
    <scope>NUCLEOTIDE SEQUENCE</scope>
    <source>
        <strain evidence="1">KCTC 32020</strain>
    </source>
</reference>
<comment type="caution">
    <text evidence="1">The sequence shown here is derived from an EMBL/GenBank/DDBJ whole genome shotgun (WGS) entry which is preliminary data.</text>
</comment>
<dbReference type="Pfam" id="PF03860">
    <property type="entry name" value="Csp"/>
    <property type="match status" value="1"/>
</dbReference>
<dbReference type="AlphaFoldDB" id="A0A918Z4Q2"/>
<dbReference type="InterPro" id="IPR044543">
    <property type="entry name" value="YHJQ-like"/>
</dbReference>
<proteinExistence type="predicted"/>
<keyword evidence="2" id="KW-1185">Reference proteome</keyword>
<name>A0A918Z4Q2_9GAMM</name>
<dbReference type="Gene3D" id="1.20.1270.360">
    <property type="match status" value="1"/>
</dbReference>
<dbReference type="PANTHER" id="PTHR37310:SF1">
    <property type="entry name" value="CYTOPLASMIC PROTEIN"/>
    <property type="match status" value="1"/>
</dbReference>
<evidence type="ECO:0000313" key="2">
    <source>
        <dbReference type="Proteomes" id="UP000636453"/>
    </source>
</evidence>
<accession>A0A918Z4Q2</accession>
<evidence type="ECO:0000313" key="1">
    <source>
        <dbReference type="EMBL" id="GHE36844.1"/>
    </source>
</evidence>
<organism evidence="1 2">
    <name type="scientific">Vulcaniibacterium thermophilum</name>
    <dbReference type="NCBI Taxonomy" id="1169913"/>
    <lineage>
        <taxon>Bacteria</taxon>
        <taxon>Pseudomonadati</taxon>
        <taxon>Pseudomonadota</taxon>
        <taxon>Gammaproteobacteria</taxon>
        <taxon>Lysobacterales</taxon>
        <taxon>Lysobacteraceae</taxon>
        <taxon>Vulcaniibacterium</taxon>
    </lineage>
</organism>